<gene>
    <name evidence="1" type="ORF">J7S78_13385</name>
</gene>
<dbReference type="EMBL" id="JAGKON010000013">
    <property type="protein sequence ID" value="MBQ0600784.1"/>
    <property type="molecule type" value="Genomic_DNA"/>
</dbReference>
<sequence length="157" mass="17570">MLWIKAFSCKKFDFLNPDPASICIEEIACVLSNICRFTGHLETMYSIAQYSVLLSELVPVGLALEALLHNGSEACCNDISSPLKTPPEYREIEGRTQTAINHRFGIYTLKPPDKACYLIMLSTEMRDLGEYDTDEKSDPVLYPPTSFIIKPVDSLTA</sequence>
<proteinExistence type="predicted"/>
<dbReference type="Proteomes" id="UP000673434">
    <property type="component" value="Unassembled WGS sequence"/>
</dbReference>
<evidence type="ECO:0000313" key="2">
    <source>
        <dbReference type="Proteomes" id="UP000673434"/>
    </source>
</evidence>
<evidence type="ECO:0000313" key="1">
    <source>
        <dbReference type="EMBL" id="MBQ0600784.1"/>
    </source>
</evidence>
<dbReference type="RefSeq" id="WP_210846192.1">
    <property type="nucleotide sequence ID" value="NZ_JAGKON010000013.1"/>
</dbReference>
<protein>
    <submittedName>
        <fullName evidence="1">HD family hydrolase</fullName>
    </submittedName>
</protein>
<organism evidence="1 2">
    <name type="scientific">Klebsiella oxytoca</name>
    <dbReference type="NCBI Taxonomy" id="571"/>
    <lineage>
        <taxon>Bacteria</taxon>
        <taxon>Pseudomonadati</taxon>
        <taxon>Pseudomonadota</taxon>
        <taxon>Gammaproteobacteria</taxon>
        <taxon>Enterobacterales</taxon>
        <taxon>Enterobacteriaceae</taxon>
        <taxon>Klebsiella/Raoultella group</taxon>
        <taxon>Klebsiella</taxon>
    </lineage>
</organism>
<dbReference type="Gene3D" id="1.10.3210.10">
    <property type="entry name" value="Hypothetical protein af1432"/>
    <property type="match status" value="1"/>
</dbReference>
<dbReference type="AlphaFoldDB" id="A0AAP2BI50"/>
<dbReference type="GO" id="GO:0016787">
    <property type="term" value="F:hydrolase activity"/>
    <property type="evidence" value="ECO:0007669"/>
    <property type="project" value="UniProtKB-KW"/>
</dbReference>
<dbReference type="SUPFAM" id="SSF109604">
    <property type="entry name" value="HD-domain/PDEase-like"/>
    <property type="match status" value="1"/>
</dbReference>
<keyword evidence="1" id="KW-0378">Hydrolase</keyword>
<comment type="caution">
    <text evidence="1">The sequence shown here is derived from an EMBL/GenBank/DDBJ whole genome shotgun (WGS) entry which is preliminary data.</text>
</comment>
<keyword evidence="2" id="KW-1185">Reference proteome</keyword>
<accession>A0AAP2BI50</accession>
<reference evidence="1 2" key="1">
    <citation type="submission" date="2021-03" db="EMBL/GenBank/DDBJ databases">
        <authorList>
            <person name="Stanton E."/>
        </authorList>
    </citation>
    <scope>NUCLEOTIDE SEQUENCE [LARGE SCALE GENOMIC DNA]</scope>
    <source>
        <strain evidence="1 2">2020EL-00037</strain>
    </source>
</reference>
<name>A0AAP2BI50_KLEOX</name>